<dbReference type="STRING" id="1441095.AM592_01635"/>
<sequence>MKYFEVLDPYYALLKAKDREDAKLQYNATVADLEDIEEIKEVPEDYALVRFSQAPGENKKLVPPSEILKDFRDPKHSLLIIDGSLL</sequence>
<protein>
    <submittedName>
        <fullName evidence="1">Uncharacterized protein</fullName>
    </submittedName>
</protein>
<gene>
    <name evidence="1" type="ORF">AM592_01635</name>
</gene>
<dbReference type="OrthoDB" id="2922990at2"/>
<accession>A0A0M4G6E9</accession>
<dbReference type="PATRIC" id="fig|1441095.3.peg.343"/>
<organism evidence="1 2">
    <name type="scientific">Bacillus gobiensis</name>
    <dbReference type="NCBI Taxonomy" id="1441095"/>
    <lineage>
        <taxon>Bacteria</taxon>
        <taxon>Bacillati</taxon>
        <taxon>Bacillota</taxon>
        <taxon>Bacilli</taxon>
        <taxon>Bacillales</taxon>
        <taxon>Bacillaceae</taxon>
        <taxon>Bacillus</taxon>
    </lineage>
</organism>
<dbReference type="EMBL" id="CP012600">
    <property type="protein sequence ID" value="ALC80428.1"/>
    <property type="molecule type" value="Genomic_DNA"/>
</dbReference>
<dbReference type="AlphaFoldDB" id="A0A0M4G6E9"/>
<dbReference type="Proteomes" id="UP000067625">
    <property type="component" value="Chromosome"/>
</dbReference>
<proteinExistence type="predicted"/>
<keyword evidence="2" id="KW-1185">Reference proteome</keyword>
<evidence type="ECO:0000313" key="1">
    <source>
        <dbReference type="EMBL" id="ALC80428.1"/>
    </source>
</evidence>
<reference evidence="1 2" key="2">
    <citation type="journal article" date="2016" name="Int. J. Syst. Evol. Microbiol.">
        <title>Bacillus gobiensis sp. nov., isolated from a soil sample.</title>
        <authorList>
            <person name="Liu B."/>
            <person name="Liu G.H."/>
            <person name="Cetin S."/>
            <person name="Schumann P."/>
            <person name="Pan Z.Z."/>
            <person name="Chen Q.Q."/>
        </authorList>
    </citation>
    <scope>NUCLEOTIDE SEQUENCE [LARGE SCALE GENOMIC DNA]</scope>
    <source>
        <strain evidence="1 2">FJAT-4402</strain>
    </source>
</reference>
<name>A0A0M4G6E9_9BACI</name>
<evidence type="ECO:0000313" key="2">
    <source>
        <dbReference type="Proteomes" id="UP000067625"/>
    </source>
</evidence>
<dbReference type="RefSeq" id="WP_053602157.1">
    <property type="nucleotide sequence ID" value="NZ_CP012600.1"/>
</dbReference>
<reference evidence="2" key="1">
    <citation type="submission" date="2015-08" db="EMBL/GenBank/DDBJ databases">
        <title>Genome sequencing project for genomic taxonomy and phylogenomics of Bacillus-like bacteria.</title>
        <authorList>
            <person name="Liu B."/>
            <person name="Wang J."/>
            <person name="Zhu Y."/>
            <person name="Liu G."/>
            <person name="Chen Q."/>
            <person name="Chen Z."/>
            <person name="Lan J."/>
            <person name="Che J."/>
            <person name="Ge C."/>
            <person name="Shi H."/>
            <person name="Pan Z."/>
            <person name="Liu X."/>
        </authorList>
    </citation>
    <scope>NUCLEOTIDE SEQUENCE [LARGE SCALE GENOMIC DNA]</scope>
    <source>
        <strain evidence="2">FJAT-4402</strain>
    </source>
</reference>